<feature type="compositionally biased region" description="Basic and acidic residues" evidence="1">
    <location>
        <begin position="906"/>
        <end position="922"/>
    </location>
</feature>
<protein>
    <submittedName>
        <fullName evidence="2">Uncharacterized protein</fullName>
    </submittedName>
</protein>
<comment type="caution">
    <text evidence="2">The sequence shown here is derived from an EMBL/GenBank/DDBJ whole genome shotgun (WGS) entry which is preliminary data.</text>
</comment>
<keyword evidence="3" id="KW-1185">Reference proteome</keyword>
<dbReference type="RefSeq" id="XP_030988658.1">
    <property type="nucleotide sequence ID" value="XM_031133783.1"/>
</dbReference>
<feature type="compositionally biased region" description="Low complexity" evidence="1">
    <location>
        <begin position="823"/>
        <end position="838"/>
    </location>
</feature>
<evidence type="ECO:0000313" key="2">
    <source>
        <dbReference type="EMBL" id="TPX06947.1"/>
    </source>
</evidence>
<accession>A0A507AJF5</accession>
<feature type="region of interest" description="Disordered" evidence="1">
    <location>
        <begin position="24"/>
        <end position="46"/>
    </location>
</feature>
<dbReference type="OrthoDB" id="5366163at2759"/>
<organism evidence="2 3">
    <name type="scientific">Thyridium curvatum</name>
    <dbReference type="NCBI Taxonomy" id="1093900"/>
    <lineage>
        <taxon>Eukaryota</taxon>
        <taxon>Fungi</taxon>
        <taxon>Dikarya</taxon>
        <taxon>Ascomycota</taxon>
        <taxon>Pezizomycotina</taxon>
        <taxon>Sordariomycetes</taxon>
        <taxon>Sordariomycetidae</taxon>
        <taxon>Thyridiales</taxon>
        <taxon>Thyridiaceae</taxon>
        <taxon>Thyridium</taxon>
    </lineage>
</organism>
<feature type="region of interest" description="Disordered" evidence="1">
    <location>
        <begin position="877"/>
        <end position="940"/>
    </location>
</feature>
<dbReference type="EMBL" id="SKBQ01000098">
    <property type="protein sequence ID" value="TPX06947.1"/>
    <property type="molecule type" value="Genomic_DNA"/>
</dbReference>
<evidence type="ECO:0000256" key="1">
    <source>
        <dbReference type="SAM" id="MobiDB-lite"/>
    </source>
</evidence>
<sequence>MDSKKAPLSLLEDDAAFTVLPRATSPAPSSRFSLRRSSHSFRPSIDPESLNSCVSRDTSSDECARHRFIVWAAVKRNTSQRMTDQERLECPLLRCTRRFASHELMLRHLVTCDQLPSCEYWCYEHMRLERFDDRKCKRCLGHPSKRRKMLCMAKNFFSSLGHKPKKGQEDELCLPGSASLTPPPSYNSLHAELPPDGIMEIDSTELAAIPEQPAADASIDPQALLLPELDSTAIPAIPFVEWPAEPTINLQSLDLGKNLAAKPTLQLNTNGLGSAQRVPRPRPVVQPVIRSKNLSPSSSVRSNASTMSNISSIISPISTWSHGSYAMSGLETGATSPTGELVSPIDFFGDNEMGGCTGLETDAFLPQLPNDAVSELPAELPAMDNVLPDLLTPDPFALLFEPSYAENLSYESDIIAGGADGDVRAVSPLAVKESTVCEAESPALIVSAWDALLVNITSSLANTRDIQGNRFVDQLRTLSPNSIASTGLRVLQNSLQGQPPTSPMDTICFIHLIYAFSLATYESHTSSRCDALFLQALAYNYYLDPSQQRAYTQVVSAVWNPGTIPSSDLSQRLGAKYDALRRSSSRKGKELGGPAGTNSVYKDPLLLAAQDYLDELESSVIVHRVTASLKTSDIWNHHFRNVRLETPGNSPFHFAATYILGEISKFPGVEGLGSHLQGIDTRLRQGFISSVRRLELELLQAGKRCMSIRRFSDVFAPLVRGLCDPLYKQDEPASSHRASYYEHCITMIEQIIGELSATHASDDMSETFEGLIDAFTNQLGNESEQEDKVVGPSDPVGSSAALIIPAVADDQQHTKPAEQQQKTSSSSTLITPPSSSSSGDDDDTPSDGQSKATEANSCCEICGYRPKGDPQWFKGSMAKHKKLQHSTSPPKIYKCPYPGCSSQYKNRPDNLRQHQIEKDHWVGGDGPGSRRPSKRKKMSD</sequence>
<proteinExistence type="predicted"/>
<feature type="compositionally biased region" description="Basic residues" evidence="1">
    <location>
        <begin position="931"/>
        <end position="940"/>
    </location>
</feature>
<feature type="region of interest" description="Disordered" evidence="1">
    <location>
        <begin position="810"/>
        <end position="855"/>
    </location>
</feature>
<evidence type="ECO:0000313" key="3">
    <source>
        <dbReference type="Proteomes" id="UP000319257"/>
    </source>
</evidence>
<reference evidence="2 3" key="1">
    <citation type="submission" date="2019-06" db="EMBL/GenBank/DDBJ databases">
        <title>Draft genome sequence of the filamentous fungus Phialemoniopsis curvata isolated from diesel fuel.</title>
        <authorList>
            <person name="Varaljay V.A."/>
            <person name="Lyon W.J."/>
            <person name="Crouch A.L."/>
            <person name="Drake C.E."/>
            <person name="Hollomon J.M."/>
            <person name="Nadeau L.J."/>
            <person name="Nunn H.S."/>
            <person name="Stevenson B.S."/>
            <person name="Bojanowski C.L."/>
            <person name="Crookes-Goodson W.J."/>
        </authorList>
    </citation>
    <scope>NUCLEOTIDE SEQUENCE [LARGE SCALE GENOMIC DNA]</scope>
    <source>
        <strain evidence="2 3">D216</strain>
    </source>
</reference>
<name>A0A507AJF5_9PEZI</name>
<dbReference type="GeneID" id="41978539"/>
<dbReference type="AlphaFoldDB" id="A0A507AJF5"/>
<dbReference type="STRING" id="1093900.A0A507AJF5"/>
<gene>
    <name evidence="2" type="ORF">E0L32_011092</name>
</gene>
<dbReference type="Proteomes" id="UP000319257">
    <property type="component" value="Unassembled WGS sequence"/>
</dbReference>
<dbReference type="InParanoid" id="A0A507AJF5"/>